<organism evidence="7 8">
    <name type="scientific">Cribrihabitans marinus</name>
    <dbReference type="NCBI Taxonomy" id="1227549"/>
    <lineage>
        <taxon>Bacteria</taxon>
        <taxon>Pseudomonadati</taxon>
        <taxon>Pseudomonadota</taxon>
        <taxon>Alphaproteobacteria</taxon>
        <taxon>Rhodobacterales</taxon>
        <taxon>Paracoccaceae</taxon>
        <taxon>Cribrihabitans</taxon>
    </lineage>
</organism>
<feature type="transmembrane region" description="Helical" evidence="6">
    <location>
        <begin position="232"/>
        <end position="259"/>
    </location>
</feature>
<dbReference type="GO" id="GO:0055085">
    <property type="term" value="P:transmembrane transport"/>
    <property type="evidence" value="ECO:0007669"/>
    <property type="project" value="TreeGrafter"/>
</dbReference>
<comment type="subcellular location">
    <subcellularLocation>
        <location evidence="1">Membrane</location>
        <topology evidence="1">Multi-pass membrane protein</topology>
    </subcellularLocation>
</comment>
<evidence type="ECO:0000256" key="4">
    <source>
        <dbReference type="ARBA" id="ARBA00022989"/>
    </source>
</evidence>
<feature type="transmembrane region" description="Helical" evidence="6">
    <location>
        <begin position="59"/>
        <end position="80"/>
    </location>
</feature>
<accession>A0A1H7BGD2</accession>
<feature type="transmembrane region" description="Helical" evidence="6">
    <location>
        <begin position="302"/>
        <end position="331"/>
    </location>
</feature>
<evidence type="ECO:0000256" key="5">
    <source>
        <dbReference type="ARBA" id="ARBA00023136"/>
    </source>
</evidence>
<name>A0A1H7BGD2_9RHOB</name>
<dbReference type="GO" id="GO:0016020">
    <property type="term" value="C:membrane"/>
    <property type="evidence" value="ECO:0007669"/>
    <property type="project" value="UniProtKB-SubCell"/>
</dbReference>
<sequence>MKRLDRLAQVSLIFIGAITLIFALSLGKTILPPLTLALVAGVVLSPLSDFWEDRGYSPVWGALIGLVGTLLVMAALVFVFQPVVIRLVEQAPRVWADIREIVEAARGFVRGVSREAGEAVSTAAGTTAEGEGGEEGVQMPTVTDALLVAPAVLSQIVIFIGTLFFFLLTRSQIYDWLSLRLSRRGERAELAVRLRLAERNVSRYFLTITMINAGLGTATAIMLQLLGVPNAIVLGVVAFLANFVVYLGPAIFFVVLLFVGVAEFDGILSLAPGVAFLGLNATEAQFVTPGLVGRHMQVNPLLVFLSLVFGLWLWGPIGGIVAIPLLLWVMVLSQVTTKPFSAAKPA</sequence>
<keyword evidence="5 6" id="KW-0472">Membrane</keyword>
<evidence type="ECO:0000256" key="3">
    <source>
        <dbReference type="ARBA" id="ARBA00022692"/>
    </source>
</evidence>
<dbReference type="InterPro" id="IPR002549">
    <property type="entry name" value="AI-2E-like"/>
</dbReference>
<keyword evidence="8" id="KW-1185">Reference proteome</keyword>
<reference evidence="7 8" key="1">
    <citation type="submission" date="2016-10" db="EMBL/GenBank/DDBJ databases">
        <authorList>
            <person name="de Groot N.N."/>
        </authorList>
    </citation>
    <scope>NUCLEOTIDE SEQUENCE [LARGE SCALE GENOMIC DNA]</scope>
    <source>
        <strain evidence="7 8">DSM 29340</strain>
    </source>
</reference>
<proteinExistence type="inferred from homology"/>
<feature type="transmembrane region" description="Helical" evidence="6">
    <location>
        <begin position="204"/>
        <end position="226"/>
    </location>
</feature>
<feature type="transmembrane region" description="Helical" evidence="6">
    <location>
        <begin position="266"/>
        <end position="282"/>
    </location>
</feature>
<dbReference type="PANTHER" id="PTHR21716:SF16">
    <property type="entry name" value="BLL1467 PROTEIN"/>
    <property type="match status" value="1"/>
</dbReference>
<dbReference type="PANTHER" id="PTHR21716">
    <property type="entry name" value="TRANSMEMBRANE PROTEIN"/>
    <property type="match status" value="1"/>
</dbReference>
<gene>
    <name evidence="7" type="ORF">SAMN05444007_10716</name>
</gene>
<protein>
    <submittedName>
        <fullName evidence="7">Predicted PurR-regulated permease PerM</fullName>
    </submittedName>
</protein>
<evidence type="ECO:0000313" key="7">
    <source>
        <dbReference type="EMBL" id="SEJ76004.1"/>
    </source>
</evidence>
<feature type="transmembrane region" description="Helical" evidence="6">
    <location>
        <begin position="7"/>
        <end position="24"/>
    </location>
</feature>
<dbReference type="RefSeq" id="WP_177175453.1">
    <property type="nucleotide sequence ID" value="NZ_BMGV01000007.1"/>
</dbReference>
<evidence type="ECO:0000256" key="1">
    <source>
        <dbReference type="ARBA" id="ARBA00004141"/>
    </source>
</evidence>
<dbReference type="Pfam" id="PF01594">
    <property type="entry name" value="AI-2E_transport"/>
    <property type="match status" value="1"/>
</dbReference>
<evidence type="ECO:0000256" key="6">
    <source>
        <dbReference type="SAM" id="Phobius"/>
    </source>
</evidence>
<evidence type="ECO:0000256" key="2">
    <source>
        <dbReference type="ARBA" id="ARBA00009773"/>
    </source>
</evidence>
<dbReference type="STRING" id="1227549.SAMN05444007_10716"/>
<feature type="transmembrane region" description="Helical" evidence="6">
    <location>
        <begin position="145"/>
        <end position="168"/>
    </location>
</feature>
<feature type="transmembrane region" description="Helical" evidence="6">
    <location>
        <begin position="30"/>
        <end position="47"/>
    </location>
</feature>
<keyword evidence="3 6" id="KW-0812">Transmembrane</keyword>
<keyword evidence="4 6" id="KW-1133">Transmembrane helix</keyword>
<comment type="similarity">
    <text evidence="2">Belongs to the autoinducer-2 exporter (AI-2E) (TC 2.A.86) family.</text>
</comment>
<dbReference type="EMBL" id="FNYD01000007">
    <property type="protein sequence ID" value="SEJ76004.1"/>
    <property type="molecule type" value="Genomic_DNA"/>
</dbReference>
<dbReference type="AlphaFoldDB" id="A0A1H7BGD2"/>
<evidence type="ECO:0000313" key="8">
    <source>
        <dbReference type="Proteomes" id="UP000199379"/>
    </source>
</evidence>
<dbReference type="Proteomes" id="UP000199379">
    <property type="component" value="Unassembled WGS sequence"/>
</dbReference>